<keyword evidence="4 8" id="KW-0547">Nucleotide-binding</keyword>
<dbReference type="RefSeq" id="WP_141465362.1">
    <property type="nucleotide sequence ID" value="NZ_RBZW01000039.1"/>
</dbReference>
<proteinExistence type="inferred from homology"/>
<evidence type="ECO:0000259" key="9">
    <source>
        <dbReference type="Pfam" id="PF12804"/>
    </source>
</evidence>
<comment type="cofactor">
    <cofactor evidence="8">
        <name>Mg(2+)</name>
        <dbReference type="ChEBI" id="CHEBI:18420"/>
    </cofactor>
</comment>
<dbReference type="Pfam" id="PF12804">
    <property type="entry name" value="NTP_transf_3"/>
    <property type="match status" value="1"/>
</dbReference>
<feature type="binding site" evidence="8">
    <location>
        <position position="82"/>
    </location>
    <ligand>
        <name>GTP</name>
        <dbReference type="ChEBI" id="CHEBI:37565"/>
    </ligand>
</feature>
<dbReference type="InterPro" id="IPR025877">
    <property type="entry name" value="MobA-like_NTP_Trfase"/>
</dbReference>
<dbReference type="GO" id="GO:0046872">
    <property type="term" value="F:metal ion binding"/>
    <property type="evidence" value="ECO:0007669"/>
    <property type="project" value="UniProtKB-KW"/>
</dbReference>
<evidence type="ECO:0000256" key="7">
    <source>
        <dbReference type="ARBA" id="ARBA00023150"/>
    </source>
</evidence>
<sequence>MSRDRPLAGLVVAGGYSSRFGEGDKALAELAGRPLIRRVVDRLGATAQPLVVNCRDEQVEPIRDALQGCHGRVRFAIDPVPDRGPVAGVRTGLADLEREYTAVVACDLPFVDPELLVQLADHADGHDGAVVRLESGWPQPLQAVYRSDAMATACDATLESGSKRLLDVLERLDVVTVPATDLESIDPSAFESIDTRDDLRTVENRLETS</sequence>
<keyword evidence="11" id="KW-1185">Reference proteome</keyword>
<keyword evidence="10" id="KW-0548">Nucleotidyltransferase</keyword>
<dbReference type="GO" id="GO:0005525">
    <property type="term" value="F:GTP binding"/>
    <property type="evidence" value="ECO:0007669"/>
    <property type="project" value="UniProtKB-UniRule"/>
</dbReference>
<dbReference type="EMBL" id="RBZW01000039">
    <property type="protein sequence ID" value="THE64230.1"/>
    <property type="molecule type" value="Genomic_DNA"/>
</dbReference>
<evidence type="ECO:0000256" key="3">
    <source>
        <dbReference type="ARBA" id="ARBA00022723"/>
    </source>
</evidence>
<protein>
    <recommendedName>
        <fullName evidence="8">Probable molybdenum cofactor guanylyltransferase</fullName>
        <shortName evidence="8">MoCo guanylyltransferase</shortName>
        <ecNumber evidence="8">2.7.7.77</ecNumber>
    </recommendedName>
    <alternativeName>
        <fullName evidence="8">GTP:molybdopterin guanylyltransferase</fullName>
    </alternativeName>
    <alternativeName>
        <fullName evidence="8">Mo-MPT guanylyltransferase</fullName>
    </alternativeName>
    <alternativeName>
        <fullName evidence="8">Molybdopterin guanylyltransferase</fullName>
    </alternativeName>
    <alternativeName>
        <fullName evidence="8">Molybdopterin-guanine dinucleotide synthase</fullName>
        <shortName evidence="8">MGD synthase</shortName>
    </alternativeName>
</protein>
<dbReference type="AlphaFoldDB" id="A0A4S3TKY1"/>
<keyword evidence="2 8" id="KW-0808">Transferase</keyword>
<evidence type="ECO:0000256" key="1">
    <source>
        <dbReference type="ARBA" id="ARBA00022490"/>
    </source>
</evidence>
<feature type="domain" description="MobA-like NTP transferase" evidence="9">
    <location>
        <begin position="9"/>
        <end position="168"/>
    </location>
</feature>
<dbReference type="Gene3D" id="3.90.550.10">
    <property type="entry name" value="Spore Coat Polysaccharide Biosynthesis Protein SpsA, Chain A"/>
    <property type="match status" value="1"/>
</dbReference>
<comment type="subcellular location">
    <subcellularLocation>
        <location evidence="8">Cytoplasm</location>
    </subcellularLocation>
</comment>
<keyword evidence="6 8" id="KW-0342">GTP-binding</keyword>
<dbReference type="GO" id="GO:0061603">
    <property type="term" value="F:molybdenum cofactor guanylyltransferase activity"/>
    <property type="evidence" value="ECO:0007669"/>
    <property type="project" value="UniProtKB-EC"/>
</dbReference>
<dbReference type="GO" id="GO:0005737">
    <property type="term" value="C:cytoplasm"/>
    <property type="evidence" value="ECO:0007669"/>
    <property type="project" value="UniProtKB-SubCell"/>
</dbReference>
<dbReference type="SUPFAM" id="SSF53448">
    <property type="entry name" value="Nucleotide-diphospho-sugar transferases"/>
    <property type="match status" value="1"/>
</dbReference>
<evidence type="ECO:0000256" key="2">
    <source>
        <dbReference type="ARBA" id="ARBA00022679"/>
    </source>
</evidence>
<keyword evidence="5 8" id="KW-0460">Magnesium</keyword>
<dbReference type="CDD" id="cd02503">
    <property type="entry name" value="MobA"/>
    <property type="match status" value="1"/>
</dbReference>
<evidence type="ECO:0000256" key="6">
    <source>
        <dbReference type="ARBA" id="ARBA00023134"/>
    </source>
</evidence>
<evidence type="ECO:0000313" key="10">
    <source>
        <dbReference type="EMBL" id="THE64230.1"/>
    </source>
</evidence>
<gene>
    <name evidence="8" type="primary">mobA</name>
    <name evidence="10" type="ORF">D8Y22_14305</name>
</gene>
<evidence type="ECO:0000313" key="11">
    <source>
        <dbReference type="Proteomes" id="UP000318864"/>
    </source>
</evidence>
<dbReference type="PANTHER" id="PTHR19136">
    <property type="entry name" value="MOLYBDENUM COFACTOR GUANYLYLTRANSFERASE"/>
    <property type="match status" value="1"/>
</dbReference>
<dbReference type="HAMAP" id="MF_00316">
    <property type="entry name" value="MobA"/>
    <property type="match status" value="1"/>
</dbReference>
<reference evidence="10 11" key="1">
    <citation type="submission" date="2018-10" db="EMBL/GenBank/DDBJ databases">
        <title>Natronolimnobius sp. XQ-INN 246 isolated from Inner Mongolia Autonomous Region of China.</title>
        <authorList>
            <person name="Xue Q."/>
        </authorList>
    </citation>
    <scope>NUCLEOTIDE SEQUENCE [LARGE SCALE GENOMIC DNA]</scope>
    <source>
        <strain evidence="10 11">XQ-INN 246</strain>
    </source>
</reference>
<dbReference type="GO" id="GO:0006777">
    <property type="term" value="P:Mo-molybdopterin cofactor biosynthetic process"/>
    <property type="evidence" value="ECO:0007669"/>
    <property type="project" value="UniProtKB-KW"/>
</dbReference>
<keyword evidence="3 8" id="KW-0479">Metal-binding</keyword>
<dbReference type="PANTHER" id="PTHR19136:SF81">
    <property type="entry name" value="MOLYBDENUM COFACTOR GUANYLYLTRANSFERASE"/>
    <property type="match status" value="1"/>
</dbReference>
<dbReference type="InterPro" id="IPR013482">
    <property type="entry name" value="Molybde_CF_guanTrfase"/>
</dbReference>
<evidence type="ECO:0000256" key="5">
    <source>
        <dbReference type="ARBA" id="ARBA00022842"/>
    </source>
</evidence>
<feature type="binding site" evidence="8">
    <location>
        <position position="107"/>
    </location>
    <ligand>
        <name>GTP</name>
        <dbReference type="ChEBI" id="CHEBI:37565"/>
    </ligand>
</feature>
<comment type="caution">
    <text evidence="10">The sequence shown here is derived from an EMBL/GenBank/DDBJ whole genome shotgun (WGS) entry which is preliminary data.</text>
</comment>
<evidence type="ECO:0000256" key="4">
    <source>
        <dbReference type="ARBA" id="ARBA00022741"/>
    </source>
</evidence>
<comment type="function">
    <text evidence="8">Transfers a GMP moiety from GTP to Mo-molybdopterin (Mo-MPT) cofactor (Moco or molybdenum cofactor) to form Mo-molybdopterin guanine dinucleotide (Mo-MGD) cofactor.</text>
</comment>
<dbReference type="InterPro" id="IPR029044">
    <property type="entry name" value="Nucleotide-diphossugar_trans"/>
</dbReference>
<keyword evidence="7 8" id="KW-0501">Molybdenum cofactor biosynthesis</keyword>
<feature type="binding site" evidence="8">
    <location>
        <position position="25"/>
    </location>
    <ligand>
        <name>GTP</name>
        <dbReference type="ChEBI" id="CHEBI:37565"/>
    </ligand>
</feature>
<dbReference type="Proteomes" id="UP000318864">
    <property type="component" value="Unassembled WGS sequence"/>
</dbReference>
<feature type="binding site" evidence="8">
    <location>
        <begin position="12"/>
        <end position="14"/>
    </location>
    <ligand>
        <name>GTP</name>
        <dbReference type="ChEBI" id="CHEBI:37565"/>
    </ligand>
</feature>
<dbReference type="EC" id="2.7.7.77" evidence="8"/>
<evidence type="ECO:0000256" key="8">
    <source>
        <dbReference type="HAMAP-Rule" id="MF_00316"/>
    </source>
</evidence>
<name>A0A4S3TKY1_9EURY</name>
<feature type="binding site" evidence="8">
    <location>
        <position position="107"/>
    </location>
    <ligand>
        <name>Mg(2+)</name>
        <dbReference type="ChEBI" id="CHEBI:18420"/>
    </ligand>
</feature>
<organism evidence="10 11">
    <name type="scientific">Salinadaptatus halalkaliphilus</name>
    <dbReference type="NCBI Taxonomy" id="2419781"/>
    <lineage>
        <taxon>Archaea</taxon>
        <taxon>Methanobacteriati</taxon>
        <taxon>Methanobacteriota</taxon>
        <taxon>Stenosarchaea group</taxon>
        <taxon>Halobacteria</taxon>
        <taxon>Halobacteriales</taxon>
        <taxon>Natrialbaceae</taxon>
        <taxon>Salinadaptatus</taxon>
    </lineage>
</organism>
<feature type="binding site" evidence="8">
    <location>
        <position position="53"/>
    </location>
    <ligand>
        <name>GTP</name>
        <dbReference type="ChEBI" id="CHEBI:37565"/>
    </ligand>
</feature>
<comment type="catalytic activity">
    <reaction evidence="8">
        <text>Mo-molybdopterin + GTP + H(+) = Mo-molybdopterin guanine dinucleotide + diphosphate</text>
        <dbReference type="Rhea" id="RHEA:34243"/>
        <dbReference type="ChEBI" id="CHEBI:15378"/>
        <dbReference type="ChEBI" id="CHEBI:33019"/>
        <dbReference type="ChEBI" id="CHEBI:37565"/>
        <dbReference type="ChEBI" id="CHEBI:71302"/>
        <dbReference type="ChEBI" id="CHEBI:71310"/>
        <dbReference type="EC" id="2.7.7.77"/>
    </reaction>
</comment>
<comment type="domain">
    <text evidence="8">The N-terminal domain determines nucleotide recognition and specific binding, while the C-terminal domain determines the specific binding to the target protein.</text>
</comment>
<keyword evidence="1 8" id="KW-0963">Cytoplasm</keyword>
<accession>A0A4S3TKY1</accession>
<dbReference type="OrthoDB" id="28434at2157"/>
<comment type="similarity">
    <text evidence="8">Belongs to the MobA family.</text>
</comment>